<dbReference type="Proteomes" id="UP001387110">
    <property type="component" value="Unassembled WGS sequence"/>
</dbReference>
<name>A0ABU8ELY1_9BACL</name>
<organism evidence="6 7">
    <name type="scientific">Exiguobacterium indicum</name>
    <dbReference type="NCBI Taxonomy" id="296995"/>
    <lineage>
        <taxon>Bacteria</taxon>
        <taxon>Bacillati</taxon>
        <taxon>Bacillota</taxon>
        <taxon>Bacilli</taxon>
        <taxon>Bacillales</taxon>
        <taxon>Bacillales Family XII. Incertae Sedis</taxon>
        <taxon>Exiguobacterium</taxon>
    </lineage>
</organism>
<dbReference type="EMBL" id="JBAWKY010000003">
    <property type="protein sequence ID" value="MEI4463077.1"/>
    <property type="molecule type" value="Genomic_DNA"/>
</dbReference>
<evidence type="ECO:0000256" key="2">
    <source>
        <dbReference type="ARBA" id="ARBA00011322"/>
    </source>
</evidence>
<comment type="similarity">
    <text evidence="1">Belongs to the SMC family. SbcC subfamily.</text>
</comment>
<evidence type="ECO:0000259" key="5">
    <source>
        <dbReference type="Pfam" id="PF13476"/>
    </source>
</evidence>
<evidence type="ECO:0000313" key="7">
    <source>
        <dbReference type="Proteomes" id="UP001387110"/>
    </source>
</evidence>
<dbReference type="Gene3D" id="3.40.50.300">
    <property type="entry name" value="P-loop containing nucleotide triphosphate hydrolases"/>
    <property type="match status" value="2"/>
</dbReference>
<keyword evidence="4" id="KW-0175">Coiled coil</keyword>
<proteinExistence type="inferred from homology"/>
<evidence type="ECO:0000313" key="6">
    <source>
        <dbReference type="EMBL" id="MEI4463077.1"/>
    </source>
</evidence>
<dbReference type="GeneID" id="90837615"/>
<reference evidence="6 7" key="1">
    <citation type="submission" date="2023-12" db="EMBL/GenBank/DDBJ databases">
        <authorList>
            <person name="Easwaran N."/>
            <person name="Lazarus H.P.S."/>
        </authorList>
    </citation>
    <scope>NUCLEOTIDE SEQUENCE [LARGE SCALE GENOMIC DNA]</scope>
    <source>
        <strain evidence="6 7">VIT-2023</strain>
    </source>
</reference>
<gene>
    <name evidence="6" type="primary">dndD</name>
    <name evidence="6" type="ORF">SZL87_11615</name>
</gene>
<feature type="coiled-coil region" evidence="4">
    <location>
        <begin position="487"/>
        <end position="569"/>
    </location>
</feature>
<dbReference type="InterPro" id="IPR017599">
    <property type="entry name" value="DNA_S_DndD"/>
</dbReference>
<comment type="subunit">
    <text evidence="2">Heterodimer of SbcC and SbcD.</text>
</comment>
<keyword evidence="7" id="KW-1185">Reference proteome</keyword>
<dbReference type="RefSeq" id="WP_083639932.1">
    <property type="nucleotide sequence ID" value="NZ_JBAWKY010000003.1"/>
</dbReference>
<evidence type="ECO:0000256" key="1">
    <source>
        <dbReference type="ARBA" id="ARBA00006930"/>
    </source>
</evidence>
<dbReference type="InterPro" id="IPR038729">
    <property type="entry name" value="Rad50/SbcC_AAA"/>
</dbReference>
<dbReference type="PANTHER" id="PTHR32114">
    <property type="entry name" value="ABC TRANSPORTER ABCH.3"/>
    <property type="match status" value="1"/>
</dbReference>
<accession>A0ABU8ELY1</accession>
<feature type="domain" description="Rad50/SbcC-type AAA" evidence="5">
    <location>
        <begin position="85"/>
        <end position="335"/>
    </location>
</feature>
<dbReference type="InterPro" id="IPR027417">
    <property type="entry name" value="P-loop_NTPase"/>
</dbReference>
<evidence type="ECO:0000256" key="3">
    <source>
        <dbReference type="ARBA" id="ARBA00013368"/>
    </source>
</evidence>
<evidence type="ECO:0000256" key="4">
    <source>
        <dbReference type="SAM" id="Coils"/>
    </source>
</evidence>
<dbReference type="Pfam" id="PF13476">
    <property type="entry name" value="AAA_23"/>
    <property type="match status" value="1"/>
</dbReference>
<protein>
    <recommendedName>
        <fullName evidence="3">Nuclease SbcCD subunit C</fullName>
    </recommendedName>
</protein>
<feature type="coiled-coil region" evidence="4">
    <location>
        <begin position="299"/>
        <end position="326"/>
    </location>
</feature>
<dbReference type="SUPFAM" id="SSF52540">
    <property type="entry name" value="P-loop containing nucleoside triphosphate hydrolases"/>
    <property type="match status" value="1"/>
</dbReference>
<feature type="coiled-coil region" evidence="4">
    <location>
        <begin position="352"/>
        <end position="379"/>
    </location>
</feature>
<sequence>MQDSSLKSKTEVDILKEAALNNNIFPNTLYKILQSAKIDHYSENGSSAKRRQRIKEEIIQYSKEKKILSDDSALKLQVQAVDFIELKLNNYKTYYGKQTLNFKMPVQSEENIILVGGMNGAGKTTILKALRVLLYGKRNMTDLEYKEQFANTINNRFFSEGGRESSAELTLSVDSDYTHTIKLVWQYDNAKRMISETRTLIKRRNGSVRPISNNIITNNNLDTFNRLIDGWLPLESSPYFIFDGEEISTLVASRNSTKFKDAINRMIGLMFYDNLKSDIDFIVKDYERSLAKMADSAKVNHINKMVGALKTELKEAEEKLERVDMYLSGRNTKLSDLRKQRNDILMKNRDTRDVIVKEISQLEERLKNEKNNLNTLYKKNIIPTILKDKINLLSKRLNEEQLAQEKVIRSTAALKPYEEFMNQLLAKPLSPALTEQQLVQIQELGKTIWMEDHNISKIEEVEVLHDITNDTKKMLSNLASNAKADQIKNVIRNISKYENDLKNLNRRVSLAPSAVDASEIEREIEVLNRDVGDKEKTRRVRRNKVNQIKEELTKLMHELRRLGENIESDSELQKKYDFSKRVQNAVNHYTEQVLNWKVALISFEFKEMLSALFRKQNEFGNAYFDEKSMCIRIKNEAGTEIPIEERSAGEKQIISSAFIWAMTKASDLDLPVVIDTPLGRLDSHHRNNLITHFYRKLSKQVVILSTDTEITKEYMELMEQNTAKQLMLDYNEQEKYTVIREGYFEFTKGVS</sequence>
<dbReference type="PANTHER" id="PTHR32114:SF2">
    <property type="entry name" value="ABC TRANSPORTER ABCH.3"/>
    <property type="match status" value="1"/>
</dbReference>
<comment type="caution">
    <text evidence="6">The sequence shown here is derived from an EMBL/GenBank/DDBJ whole genome shotgun (WGS) entry which is preliminary data.</text>
</comment>
<dbReference type="NCBIfam" id="TIGR03185">
    <property type="entry name" value="DNA_S_dndD"/>
    <property type="match status" value="1"/>
</dbReference>